<keyword evidence="1" id="KW-0119">Carbohydrate metabolism</keyword>
<reference evidence="2 3" key="1">
    <citation type="submission" date="2018-03" db="EMBL/GenBank/DDBJ databases">
        <title>Genomic Encyclopedia of Type Strains, Phase III (KMG-III): the genomes of soil and plant-associated and newly described type strains.</title>
        <authorList>
            <person name="Whitman W."/>
        </authorList>
    </citation>
    <scope>NUCLEOTIDE SEQUENCE [LARGE SCALE GENOMIC DNA]</scope>
    <source>
        <strain evidence="2 3">CGMCC 1.9313</strain>
    </source>
</reference>
<feature type="binding site" evidence="1">
    <location>
        <begin position="25"/>
        <end position="32"/>
    </location>
    <ligand>
        <name>ATP</name>
        <dbReference type="ChEBI" id="CHEBI:30616"/>
    </ligand>
</feature>
<comment type="caution">
    <text evidence="2">The sequence shown here is derived from an EMBL/GenBank/DDBJ whole genome shotgun (WGS) entry which is preliminary data.</text>
</comment>
<organism evidence="2 3">
    <name type="scientific">Arcticibacter pallidicorallinus</name>
    <dbReference type="NCBI Taxonomy" id="1259464"/>
    <lineage>
        <taxon>Bacteria</taxon>
        <taxon>Pseudomonadati</taxon>
        <taxon>Bacteroidota</taxon>
        <taxon>Sphingobacteriia</taxon>
        <taxon>Sphingobacteriales</taxon>
        <taxon>Sphingobacteriaceae</taxon>
        <taxon>Arcticibacter</taxon>
    </lineage>
</organism>
<dbReference type="GO" id="GO:0016773">
    <property type="term" value="F:phosphotransferase activity, alcohol group as acceptor"/>
    <property type="evidence" value="ECO:0007669"/>
    <property type="project" value="UniProtKB-UniRule"/>
</dbReference>
<accession>A0A2T0U7Q0</accession>
<dbReference type="Gene3D" id="3.30.420.40">
    <property type="match status" value="2"/>
</dbReference>
<dbReference type="GO" id="GO:0016301">
    <property type="term" value="F:kinase activity"/>
    <property type="evidence" value="ECO:0007669"/>
    <property type="project" value="UniProtKB-KW"/>
</dbReference>
<dbReference type="GO" id="GO:0097175">
    <property type="term" value="P:1,6-anhydro-N-acetyl-beta-muramic acid catabolic process"/>
    <property type="evidence" value="ECO:0007669"/>
    <property type="project" value="UniProtKB-UniRule"/>
</dbReference>
<keyword evidence="3" id="KW-1185">Reference proteome</keyword>
<dbReference type="PANTHER" id="PTHR30605:SF0">
    <property type="entry name" value="ANHYDRO-N-ACETYLMURAMIC ACID KINASE"/>
    <property type="match status" value="1"/>
</dbReference>
<gene>
    <name evidence="1" type="primary">anmK</name>
    <name evidence="2" type="ORF">B0I27_103361</name>
</gene>
<keyword evidence="1 2" id="KW-0418">Kinase</keyword>
<dbReference type="EC" id="2.7.1.170" evidence="1"/>
<dbReference type="UniPathway" id="UPA00343"/>
<dbReference type="GO" id="GO:0005524">
    <property type="term" value="F:ATP binding"/>
    <property type="evidence" value="ECO:0007669"/>
    <property type="project" value="UniProtKB-UniRule"/>
</dbReference>
<dbReference type="GO" id="GO:0006040">
    <property type="term" value="P:amino sugar metabolic process"/>
    <property type="evidence" value="ECO:0007669"/>
    <property type="project" value="InterPro"/>
</dbReference>
<dbReference type="AlphaFoldDB" id="A0A2T0U7Q0"/>
<name>A0A2T0U7Q0_9SPHI</name>
<comment type="function">
    <text evidence="1">Catalyzes the specific phosphorylation of 1,6-anhydro-N-acetylmuramic acid (anhMurNAc) with the simultaneous cleavage of the 1,6-anhydro ring, generating MurNAc-6-P. Is required for the utilization of anhMurNAc either imported from the medium or derived from its own cell wall murein, and thus plays a role in cell wall recycling.</text>
</comment>
<comment type="pathway">
    <text evidence="1">Cell wall biogenesis; peptidoglycan recycling.</text>
</comment>
<protein>
    <recommendedName>
        <fullName evidence="1">Anhydro-N-acetylmuramic acid kinase</fullName>
        <ecNumber evidence="1">2.7.1.170</ecNumber>
    </recommendedName>
    <alternativeName>
        <fullName evidence="1">AnhMurNAc kinase</fullName>
    </alternativeName>
</protein>
<dbReference type="CDD" id="cd24050">
    <property type="entry name" value="ASKHA_NBD_ANMK"/>
    <property type="match status" value="1"/>
</dbReference>
<keyword evidence="1" id="KW-0547">Nucleotide-binding</keyword>
<dbReference type="RefSeq" id="WP_106292467.1">
    <property type="nucleotide sequence ID" value="NZ_PVTH01000003.1"/>
</dbReference>
<evidence type="ECO:0000256" key="1">
    <source>
        <dbReference type="HAMAP-Rule" id="MF_01270"/>
    </source>
</evidence>
<comment type="catalytic activity">
    <reaction evidence="1">
        <text>1,6-anhydro-N-acetyl-beta-muramate + ATP + H2O = N-acetyl-D-muramate 6-phosphate + ADP + H(+)</text>
        <dbReference type="Rhea" id="RHEA:24952"/>
        <dbReference type="ChEBI" id="CHEBI:15377"/>
        <dbReference type="ChEBI" id="CHEBI:15378"/>
        <dbReference type="ChEBI" id="CHEBI:30616"/>
        <dbReference type="ChEBI" id="CHEBI:58690"/>
        <dbReference type="ChEBI" id="CHEBI:58722"/>
        <dbReference type="ChEBI" id="CHEBI:456216"/>
        <dbReference type="EC" id="2.7.1.170"/>
    </reaction>
</comment>
<dbReference type="UniPathway" id="UPA00544"/>
<evidence type="ECO:0000313" key="3">
    <source>
        <dbReference type="Proteomes" id="UP000238034"/>
    </source>
</evidence>
<dbReference type="SUPFAM" id="SSF53067">
    <property type="entry name" value="Actin-like ATPase domain"/>
    <property type="match status" value="1"/>
</dbReference>
<dbReference type="EMBL" id="PVTH01000003">
    <property type="protein sequence ID" value="PRY53888.1"/>
    <property type="molecule type" value="Genomic_DNA"/>
</dbReference>
<dbReference type="PANTHER" id="PTHR30605">
    <property type="entry name" value="ANHYDRO-N-ACETYLMURAMIC ACID KINASE"/>
    <property type="match status" value="1"/>
</dbReference>
<evidence type="ECO:0000313" key="2">
    <source>
        <dbReference type="EMBL" id="PRY53888.1"/>
    </source>
</evidence>
<dbReference type="OrthoDB" id="9763949at2"/>
<proteinExistence type="inferred from homology"/>
<dbReference type="NCBIfam" id="NF007148">
    <property type="entry name" value="PRK09585.3-2"/>
    <property type="match status" value="1"/>
</dbReference>
<dbReference type="HAMAP" id="MF_01270">
    <property type="entry name" value="AnhMurNAc_kinase"/>
    <property type="match status" value="1"/>
</dbReference>
<dbReference type="InterPro" id="IPR005338">
    <property type="entry name" value="Anhydro_N_Ac-Mur_kinase"/>
</dbReference>
<keyword evidence="1" id="KW-0067">ATP-binding</keyword>
<dbReference type="GO" id="GO:0009254">
    <property type="term" value="P:peptidoglycan turnover"/>
    <property type="evidence" value="ECO:0007669"/>
    <property type="project" value="UniProtKB-UniRule"/>
</dbReference>
<comment type="similarity">
    <text evidence="1">Belongs to the anhydro-N-acetylmuramic acid kinase family.</text>
</comment>
<dbReference type="Pfam" id="PF03702">
    <property type="entry name" value="AnmK"/>
    <property type="match status" value="1"/>
</dbReference>
<dbReference type="Proteomes" id="UP000238034">
    <property type="component" value="Unassembled WGS sequence"/>
</dbReference>
<keyword evidence="1" id="KW-0808">Transferase</keyword>
<sequence>MNPVIQKLVDAANKPSRTIIGLMSGTSMDGLDVAVTKIKGNGLDTSVEVLYFETVPFQPEYKAELQAIFCKETVNLQHLTLLNAITAKVHAKIVLDCLRKWNISIEEIDCIASHGQTIYHAPQRLHGLTDYPNATLQIGDGDHLAVTTGITTISDFRQKHVAAGGEGAPLALYGDKILFSSRNENRVLLNIGGISNFTYLPAGETSQSVVCTDCGPGNTLSDLLVRVHYSQPFDRGGEIALSGKVNHSLLNTMLEQPFFGQALPKTTGQELFNKMFIDTALDKANAEDIEPNDLIATVAELTASSIATCIKTATEGKPFRCYVSGGGNHNKYLMESLKRSLHPNTIGNIEDLGVNADAKESVLFALLANETICGSAINIEGAPRIMMGKISLPN</sequence>
<comment type="pathway">
    <text evidence="1">Amino-sugar metabolism; 1,6-anhydro-N-acetylmuramate degradation.</text>
</comment>
<dbReference type="InterPro" id="IPR043129">
    <property type="entry name" value="ATPase_NBD"/>
</dbReference>